<evidence type="ECO:0000313" key="3">
    <source>
        <dbReference type="Proteomes" id="UP000265862"/>
    </source>
</evidence>
<feature type="transmembrane region" description="Helical" evidence="1">
    <location>
        <begin position="86"/>
        <end position="105"/>
    </location>
</feature>
<comment type="caution">
    <text evidence="2">The sequence shown here is derived from an EMBL/GenBank/DDBJ whole genome shotgun (WGS) entry which is preliminary data.</text>
</comment>
<keyword evidence="1" id="KW-0472">Membrane</keyword>
<dbReference type="RefSeq" id="WP_118898012.1">
    <property type="nucleotide sequence ID" value="NZ_QOCV01000006.1"/>
</dbReference>
<feature type="transmembrane region" description="Helical" evidence="1">
    <location>
        <begin position="117"/>
        <end position="138"/>
    </location>
</feature>
<name>A0A396SUT3_9LACO</name>
<evidence type="ECO:0000256" key="1">
    <source>
        <dbReference type="SAM" id="Phobius"/>
    </source>
</evidence>
<keyword evidence="1" id="KW-0812">Transmembrane</keyword>
<dbReference type="Pfam" id="PF11457">
    <property type="entry name" value="DUF3021"/>
    <property type="match status" value="1"/>
</dbReference>
<accession>A0A396SUT3</accession>
<feature type="transmembrane region" description="Helical" evidence="1">
    <location>
        <begin position="49"/>
        <end position="74"/>
    </location>
</feature>
<dbReference type="AlphaFoldDB" id="A0A396SUT3"/>
<dbReference type="Proteomes" id="UP000265862">
    <property type="component" value="Unassembled WGS sequence"/>
</dbReference>
<sequence length="155" mass="18106">MNLCKKILKLALWSAPIGVNIGIFSYLIFSPSFNPFSSLSNFERFFQHSVSVNLVDVFIWALIGIIFGCSSLIYRIETWSITKQTLVHFCITYFSLSIINIFANVNKFSWAKYYDLFDFTIDFCIIYLIVWSVSLIRAKMFVKSLNRKLHQKNQN</sequence>
<keyword evidence="1" id="KW-1133">Transmembrane helix</keyword>
<gene>
    <name evidence="2" type="ORF">DS835_05105</name>
</gene>
<dbReference type="EMBL" id="QOCV01000006">
    <property type="protein sequence ID" value="RHW54430.1"/>
    <property type="molecule type" value="Genomic_DNA"/>
</dbReference>
<organism evidence="2 3">
    <name type="scientific">Lactobacillus bombicola</name>
    <dbReference type="NCBI Taxonomy" id="1505723"/>
    <lineage>
        <taxon>Bacteria</taxon>
        <taxon>Bacillati</taxon>
        <taxon>Bacillota</taxon>
        <taxon>Bacilli</taxon>
        <taxon>Lactobacillales</taxon>
        <taxon>Lactobacillaceae</taxon>
        <taxon>Lactobacillus</taxon>
    </lineage>
</organism>
<reference evidence="2 3" key="1">
    <citation type="submission" date="2018-07" db="EMBL/GenBank/DDBJ databases">
        <title>Genome sequences of six Lactobacillus spp. isolated from bumble bee guts.</title>
        <authorList>
            <person name="Motta E.V.S."/>
            <person name="Moran N.A."/>
        </authorList>
    </citation>
    <scope>NUCLEOTIDE SEQUENCE [LARGE SCALE GENOMIC DNA]</scope>
    <source>
        <strain evidence="2 3">OCC3</strain>
    </source>
</reference>
<feature type="transmembrane region" description="Helical" evidence="1">
    <location>
        <begin position="7"/>
        <end position="29"/>
    </location>
</feature>
<proteinExistence type="predicted"/>
<evidence type="ECO:0008006" key="4">
    <source>
        <dbReference type="Google" id="ProtNLM"/>
    </source>
</evidence>
<dbReference type="InterPro" id="IPR021560">
    <property type="entry name" value="DUF3021"/>
</dbReference>
<protein>
    <recommendedName>
        <fullName evidence="4">DUF3021 domain-containing protein</fullName>
    </recommendedName>
</protein>
<evidence type="ECO:0000313" key="2">
    <source>
        <dbReference type="EMBL" id="RHW54430.1"/>
    </source>
</evidence>